<feature type="transmembrane region" description="Helical" evidence="1">
    <location>
        <begin position="183"/>
        <end position="206"/>
    </location>
</feature>
<feature type="transmembrane region" description="Helical" evidence="1">
    <location>
        <begin position="119"/>
        <end position="137"/>
    </location>
</feature>
<feature type="transmembrane region" description="Helical" evidence="1">
    <location>
        <begin position="317"/>
        <end position="340"/>
    </location>
</feature>
<feature type="transmembrane region" description="Helical" evidence="1">
    <location>
        <begin position="361"/>
        <end position="382"/>
    </location>
</feature>
<feature type="transmembrane region" description="Helical" evidence="1">
    <location>
        <begin position="271"/>
        <end position="287"/>
    </location>
</feature>
<keyword evidence="3" id="KW-1185">Reference proteome</keyword>
<accession>A0A2K8L114</accession>
<dbReference type="AlphaFoldDB" id="A0A2K8L114"/>
<reference evidence="2 3" key="1">
    <citation type="submission" date="2016-12" db="EMBL/GenBank/DDBJ databases">
        <title>Isolation and genomic insights into novel planktonic Zetaproteobacteria from stratified waters of the Chesapeake Bay.</title>
        <authorList>
            <person name="McAllister S.M."/>
            <person name="Kato S."/>
            <person name="Chan C.S."/>
            <person name="Chiu B.K."/>
            <person name="Field E.K."/>
        </authorList>
    </citation>
    <scope>NUCLEOTIDE SEQUENCE [LARGE SCALE GENOMIC DNA]</scope>
    <source>
        <strain evidence="2 3">CP-5</strain>
    </source>
</reference>
<dbReference type="KEGG" id="maes:Ga0123461_1495"/>
<feature type="transmembrane region" description="Helical" evidence="1">
    <location>
        <begin position="144"/>
        <end position="163"/>
    </location>
</feature>
<proteinExistence type="predicted"/>
<name>A0A2K8L114_MARES</name>
<feature type="transmembrane region" description="Helical" evidence="1">
    <location>
        <begin position="218"/>
        <end position="234"/>
    </location>
</feature>
<keyword evidence="1" id="KW-1133">Transmembrane helix</keyword>
<keyword evidence="1" id="KW-0812">Transmembrane</keyword>
<dbReference type="EMBL" id="CP018799">
    <property type="protein sequence ID" value="ATX79909.1"/>
    <property type="molecule type" value="Genomic_DNA"/>
</dbReference>
<evidence type="ECO:0000313" key="2">
    <source>
        <dbReference type="EMBL" id="ATX79909.1"/>
    </source>
</evidence>
<sequence>MVNINRISMATLKFLDLPRILFLILFLTLVVSLDLSDPDYFWHIKTGEQILMHGSLPSADIFSYTYFEHPWVLHEWLFQVLVFTIYHSLGPLGIKVMAAFLGMLALYFTYLAASHINHSRVLPALLILACIVPMDPFISPRPQLVSFVLFSLTMLILVQFKYLKRTRYLVALPAMMILWVNMHGGYVVGIALLMLFTMCEFISFWLGDRLDKAYRKQLSKLAFITLITFLSSALNPDFISHWLYPINVMSMEASRSFISEWRSPDFHSLSGQYNLLLIFGFFIAYAYREIKPDLTEVVLPVFFIAAGFVAYRHMPLAILTIIPFAGVAFAKGAAATLSEGPVGVIYKKYMSGGRQLGNAEYILNWVLTLIITALLLLSYPILEQRHQKERDSLIPVKATEFIIKAGLSGRMFNTYHFGGYLIYRLYPDQRVFIDGRADMYGDAFLKEYRKIYYGEIGWEKVFEKFAIDYVVCERDAPIRQLLMLRGDFRLVYDDEKNSVLVKEAPRYAEIIANFRQ</sequence>
<dbReference type="Proteomes" id="UP000231701">
    <property type="component" value="Chromosome"/>
</dbReference>
<evidence type="ECO:0000256" key="1">
    <source>
        <dbReference type="SAM" id="Phobius"/>
    </source>
</evidence>
<evidence type="ECO:0000313" key="3">
    <source>
        <dbReference type="Proteomes" id="UP000231701"/>
    </source>
</evidence>
<evidence type="ECO:0008006" key="4">
    <source>
        <dbReference type="Google" id="ProtNLM"/>
    </source>
</evidence>
<organism evidence="2 3">
    <name type="scientific">Mariprofundus aestuarium</name>
    <dbReference type="NCBI Taxonomy" id="1921086"/>
    <lineage>
        <taxon>Bacteria</taxon>
        <taxon>Pseudomonadati</taxon>
        <taxon>Pseudomonadota</taxon>
        <taxon>Candidatius Mariprofundia</taxon>
        <taxon>Mariprofundales</taxon>
        <taxon>Mariprofundaceae</taxon>
        <taxon>Mariprofundus</taxon>
    </lineage>
</organism>
<gene>
    <name evidence="2" type="ORF">Ga0123461_1495</name>
</gene>
<protein>
    <recommendedName>
        <fullName evidence="4">Glycosyltransferase RgtA/B/C/D-like domain-containing protein</fullName>
    </recommendedName>
</protein>
<feature type="transmembrane region" description="Helical" evidence="1">
    <location>
        <begin position="96"/>
        <end position="113"/>
    </location>
</feature>
<feature type="transmembrane region" description="Helical" evidence="1">
    <location>
        <begin position="294"/>
        <end position="311"/>
    </location>
</feature>
<keyword evidence="1" id="KW-0472">Membrane</keyword>